<dbReference type="PANTHER" id="PTHR47968">
    <property type="entry name" value="CENTROMERE PROTEIN E"/>
    <property type="match status" value="1"/>
</dbReference>
<organism evidence="6 7">
    <name type="scientific">Polarella glacialis</name>
    <name type="common">Dinoflagellate</name>
    <dbReference type="NCBI Taxonomy" id="89957"/>
    <lineage>
        <taxon>Eukaryota</taxon>
        <taxon>Sar</taxon>
        <taxon>Alveolata</taxon>
        <taxon>Dinophyceae</taxon>
        <taxon>Suessiales</taxon>
        <taxon>Suessiaceae</taxon>
        <taxon>Polarella</taxon>
    </lineage>
</organism>
<dbReference type="InterPro" id="IPR027417">
    <property type="entry name" value="P-loop_NTPase"/>
</dbReference>
<comment type="caution">
    <text evidence="6">The sequence shown here is derived from an EMBL/GenBank/DDBJ whole genome shotgun (WGS) entry which is preliminary data.</text>
</comment>
<dbReference type="GO" id="GO:0005524">
    <property type="term" value="F:ATP binding"/>
    <property type="evidence" value="ECO:0007669"/>
    <property type="project" value="InterPro"/>
</dbReference>
<keyword evidence="3" id="KW-0505">Motor protein</keyword>
<evidence type="ECO:0000313" key="6">
    <source>
        <dbReference type="EMBL" id="CAE8621058.1"/>
    </source>
</evidence>
<dbReference type="InterPro" id="IPR036961">
    <property type="entry name" value="Kinesin_motor_dom_sf"/>
</dbReference>
<evidence type="ECO:0000313" key="7">
    <source>
        <dbReference type="Proteomes" id="UP000654075"/>
    </source>
</evidence>
<dbReference type="PRINTS" id="PR00380">
    <property type="entry name" value="KINESINHEAVY"/>
</dbReference>
<dbReference type="Proteomes" id="UP000654075">
    <property type="component" value="Unassembled WGS sequence"/>
</dbReference>
<evidence type="ECO:0000256" key="4">
    <source>
        <dbReference type="PROSITE-ProRule" id="PRU00283"/>
    </source>
</evidence>
<dbReference type="GO" id="GO:0005874">
    <property type="term" value="C:microtubule"/>
    <property type="evidence" value="ECO:0007669"/>
    <property type="project" value="UniProtKB-KW"/>
</dbReference>
<evidence type="ECO:0000256" key="2">
    <source>
        <dbReference type="ARBA" id="ARBA00023054"/>
    </source>
</evidence>
<feature type="non-terminal residue" evidence="6">
    <location>
        <position position="195"/>
    </location>
</feature>
<sequence>MIPVRRSVELIPVGATLGKNFDPVKTRSHAVFSLRIERVSASNSLTLVDLAGREQERLTQCRTERFKELTLINRSLFHLARCVRALAASQVQCDKSSGGSVAAGKDGGQWHHFRNSKLTMVLSHALAGNSHTAVVGTISPARNAYEDTLATLRFCESMKQVRTRPALPASQREDVVEELQDDIRRLEMEVLRARS</sequence>
<dbReference type="Pfam" id="PF00225">
    <property type="entry name" value="Kinesin"/>
    <property type="match status" value="1"/>
</dbReference>
<feature type="domain" description="Kinesin motor" evidence="5">
    <location>
        <begin position="1"/>
        <end position="161"/>
    </location>
</feature>
<dbReference type="Gene3D" id="3.40.850.10">
    <property type="entry name" value="Kinesin motor domain"/>
    <property type="match status" value="1"/>
</dbReference>
<keyword evidence="1" id="KW-0493">Microtubule</keyword>
<dbReference type="PROSITE" id="PS50067">
    <property type="entry name" value="KINESIN_MOTOR_2"/>
    <property type="match status" value="1"/>
</dbReference>
<keyword evidence="7" id="KW-1185">Reference proteome</keyword>
<dbReference type="SMART" id="SM00129">
    <property type="entry name" value="KISc"/>
    <property type="match status" value="1"/>
</dbReference>
<evidence type="ECO:0000259" key="5">
    <source>
        <dbReference type="PROSITE" id="PS50067"/>
    </source>
</evidence>
<evidence type="ECO:0000256" key="1">
    <source>
        <dbReference type="ARBA" id="ARBA00022701"/>
    </source>
</evidence>
<evidence type="ECO:0000256" key="3">
    <source>
        <dbReference type="ARBA" id="ARBA00023175"/>
    </source>
</evidence>
<comment type="caution">
    <text evidence="4">Lacks conserved residue(s) required for the propagation of feature annotation.</text>
</comment>
<dbReference type="SUPFAM" id="SSF52540">
    <property type="entry name" value="P-loop containing nucleoside triphosphate hydrolases"/>
    <property type="match status" value="1"/>
</dbReference>
<dbReference type="InterPro" id="IPR027640">
    <property type="entry name" value="Kinesin-like_fam"/>
</dbReference>
<dbReference type="OMA" id="RQNEDEA"/>
<protein>
    <recommendedName>
        <fullName evidence="5">Kinesin motor domain-containing protein</fullName>
    </recommendedName>
</protein>
<name>A0A813G9Y2_POLGL</name>
<dbReference type="GO" id="GO:0007018">
    <property type="term" value="P:microtubule-based movement"/>
    <property type="evidence" value="ECO:0007669"/>
    <property type="project" value="InterPro"/>
</dbReference>
<comment type="similarity">
    <text evidence="4">Belongs to the TRAFAC class myosin-kinesin ATPase superfamily. Kinesin family.</text>
</comment>
<gene>
    <name evidence="6" type="ORF">PGLA1383_LOCUS38581</name>
</gene>
<keyword evidence="2" id="KW-0175">Coiled coil</keyword>
<dbReference type="InterPro" id="IPR001752">
    <property type="entry name" value="Kinesin_motor_dom"/>
</dbReference>
<dbReference type="AlphaFoldDB" id="A0A813G9Y2"/>
<dbReference type="GO" id="GO:0003777">
    <property type="term" value="F:microtubule motor activity"/>
    <property type="evidence" value="ECO:0007669"/>
    <property type="project" value="InterPro"/>
</dbReference>
<dbReference type="PANTHER" id="PTHR47968:SF13">
    <property type="entry name" value="KINESIN-LIKE PROTEIN KIF19 ISOFORM X1"/>
    <property type="match status" value="1"/>
</dbReference>
<dbReference type="EMBL" id="CAJNNV010027635">
    <property type="protein sequence ID" value="CAE8621058.1"/>
    <property type="molecule type" value="Genomic_DNA"/>
</dbReference>
<reference evidence="6" key="1">
    <citation type="submission" date="2021-02" db="EMBL/GenBank/DDBJ databases">
        <authorList>
            <person name="Dougan E. K."/>
            <person name="Rhodes N."/>
            <person name="Thang M."/>
            <person name="Chan C."/>
        </authorList>
    </citation>
    <scope>NUCLEOTIDE SEQUENCE</scope>
</reference>
<accession>A0A813G9Y2</accession>
<proteinExistence type="inferred from homology"/>
<dbReference type="GO" id="GO:0008017">
    <property type="term" value="F:microtubule binding"/>
    <property type="evidence" value="ECO:0007669"/>
    <property type="project" value="InterPro"/>
</dbReference>